<proteinExistence type="predicted"/>
<name>A0A554LLG3_9BACT</name>
<dbReference type="EMBL" id="VMGK01000001">
    <property type="protein sequence ID" value="TSC93479.1"/>
    <property type="molecule type" value="Genomic_DNA"/>
</dbReference>
<feature type="compositionally biased region" description="Polar residues" evidence="1">
    <location>
        <begin position="64"/>
        <end position="75"/>
    </location>
</feature>
<evidence type="ECO:0000313" key="3">
    <source>
        <dbReference type="EMBL" id="TSC93479.1"/>
    </source>
</evidence>
<evidence type="ECO:0000256" key="2">
    <source>
        <dbReference type="SAM" id="Phobius"/>
    </source>
</evidence>
<feature type="compositionally biased region" description="Low complexity" evidence="1">
    <location>
        <begin position="91"/>
        <end position="128"/>
    </location>
</feature>
<feature type="region of interest" description="Disordered" evidence="1">
    <location>
        <begin position="49"/>
        <end position="129"/>
    </location>
</feature>
<accession>A0A554LLG3</accession>
<keyword evidence="2" id="KW-0812">Transmembrane</keyword>
<sequence length="478" mass="50710">MISKIFLTKLFAYQWVKIGLIVFGVSAVGTTGLVAVKQISDNRQVNLVQPTAPEAETPIFPEGFNTNFPAESTNGGSDGQKAGQKATVKNSGSSGASQSSGDSSGASSNSSSQDSGQDSGESADQSSDNVLSSCGANYSFFSHSPLDSSNFTGLVPLGNLNPSGHTFPTDHIYFYLTNPNQKSAVYAPGNATVTKISASEHVGQGYTDYSISFKPCSELEVYFLHISSLSQTLQNVLVAPYGWDSTYTTGGSTYRNYGKNVSVSVSAGDQIGTAGGNPGQNALDMGAYDTRTTLNFINPSARQNSVHTVCPIDYYSGNLKTTLMGRFGDYDGDPKRTTEPVCGSIDQDAAETAQGIWLVKGTTKVSGEDPHLALVHNNIYPNKAVFSVGTSMSASGLPAKPFEFYPSGSGLVNRDFDDVRSDGNIYCYQLDGQGWVEGNFTIILQLTFSTALKIEKQSSASCGSGPWTFTGNQSEFVR</sequence>
<keyword evidence="2" id="KW-1133">Transmembrane helix</keyword>
<dbReference type="Proteomes" id="UP000315689">
    <property type="component" value="Unassembled WGS sequence"/>
</dbReference>
<gene>
    <name evidence="3" type="ORF">CEN89_16</name>
</gene>
<comment type="caution">
    <text evidence="3">The sequence shown here is derived from an EMBL/GenBank/DDBJ whole genome shotgun (WGS) entry which is preliminary data.</text>
</comment>
<protein>
    <submittedName>
        <fullName evidence="3">Uncharacterized protein</fullName>
    </submittedName>
</protein>
<organism evidence="3 4">
    <name type="scientific">Candidatus Berkelbacteria bacterium Licking1014_7</name>
    <dbReference type="NCBI Taxonomy" id="2017147"/>
    <lineage>
        <taxon>Bacteria</taxon>
        <taxon>Candidatus Berkelbacteria</taxon>
    </lineage>
</organism>
<keyword evidence="2" id="KW-0472">Membrane</keyword>
<evidence type="ECO:0000313" key="4">
    <source>
        <dbReference type="Proteomes" id="UP000315689"/>
    </source>
</evidence>
<evidence type="ECO:0000256" key="1">
    <source>
        <dbReference type="SAM" id="MobiDB-lite"/>
    </source>
</evidence>
<dbReference type="AlphaFoldDB" id="A0A554LLG3"/>
<reference evidence="3 4" key="1">
    <citation type="submission" date="2017-07" db="EMBL/GenBank/DDBJ databases">
        <title>Mechanisms for carbon and nitrogen cycling indicate functional differentiation within the Candidate Phyla Radiation.</title>
        <authorList>
            <person name="Danczak R.E."/>
            <person name="Johnston M.D."/>
            <person name="Kenah C."/>
            <person name="Slattery M."/>
            <person name="Wrighton K.C."/>
            <person name="Wilkins M.J."/>
        </authorList>
    </citation>
    <scope>NUCLEOTIDE SEQUENCE [LARGE SCALE GENOMIC DNA]</scope>
    <source>
        <strain evidence="3">Licking1014_7</strain>
    </source>
</reference>
<feature type="transmembrane region" description="Helical" evidence="2">
    <location>
        <begin position="12"/>
        <end position="36"/>
    </location>
</feature>